<keyword evidence="11" id="KW-1185">Reference proteome</keyword>
<keyword evidence="7" id="KW-0539">Nucleus</keyword>
<comment type="similarity">
    <text evidence="2">Belongs to the SNAPC3/SRD2 family.</text>
</comment>
<keyword evidence="5" id="KW-0238">DNA-binding</keyword>
<comment type="subunit">
    <text evidence="9">Part of the SNAPc complex composed of 5 subunits: SNAPC1, SNAPC2, SNAPC3, SNAPC4 and SNAPC5. SNAPC3 interacts with SNAPC1.</text>
</comment>
<dbReference type="RefSeq" id="XP_033347257.1">
    <property type="nucleotide sequence ID" value="XM_033491366.1"/>
</dbReference>
<evidence type="ECO:0000256" key="9">
    <source>
        <dbReference type="ARBA" id="ARBA00025958"/>
    </source>
</evidence>
<reference evidence="12 13" key="1">
    <citation type="submission" date="2025-04" db="UniProtKB">
        <authorList>
            <consortium name="RefSeq"/>
        </authorList>
    </citation>
    <scope>IDENTIFICATION</scope>
    <source>
        <tissue evidence="12 13">Muscle</tissue>
    </source>
</reference>
<dbReference type="GO" id="GO:0000978">
    <property type="term" value="F:RNA polymerase II cis-regulatory region sequence-specific DNA binding"/>
    <property type="evidence" value="ECO:0007669"/>
    <property type="project" value="TreeGrafter"/>
</dbReference>
<dbReference type="KEGG" id="bvk:117232166"/>
<proteinExistence type="inferred from homology"/>
<evidence type="ECO:0000256" key="4">
    <source>
        <dbReference type="ARBA" id="ARBA00023015"/>
    </source>
</evidence>
<evidence type="ECO:0000313" key="13">
    <source>
        <dbReference type="RefSeq" id="XP_033347258.1"/>
    </source>
</evidence>
<dbReference type="InterPro" id="IPR022042">
    <property type="entry name" value="snRNA-activating_su3"/>
</dbReference>
<comment type="function">
    <text evidence="8">Part of the SNAPc complex required for the transcription of both RNA polymerase II and III small-nuclear RNA genes. Binds to the proximal sequence element (PSE), a non-TATA-box basal promoter element common to these 2 types of genes. Recruits TBP and BRF2 to the U6 snRNA TATA box.</text>
</comment>
<dbReference type="GO" id="GO:0003681">
    <property type="term" value="F:bent DNA binding"/>
    <property type="evidence" value="ECO:0007669"/>
    <property type="project" value="TreeGrafter"/>
</dbReference>
<keyword evidence="4" id="KW-0805">Transcription regulation</keyword>
<dbReference type="PANTHER" id="PTHR13421:SF16">
    <property type="entry name" value="SNRNA-ACTIVATING PROTEIN COMPLEX SUBUNIT 3"/>
    <property type="match status" value="1"/>
</dbReference>
<keyword evidence="6" id="KW-0804">Transcription</keyword>
<gene>
    <name evidence="12 13 14" type="primary">LOC117232166</name>
</gene>
<dbReference type="Pfam" id="PF12251">
    <property type="entry name" value="SNAPC3"/>
    <property type="match status" value="1"/>
</dbReference>
<dbReference type="GeneID" id="117232166"/>
<evidence type="ECO:0000256" key="2">
    <source>
        <dbReference type="ARBA" id="ARBA00010410"/>
    </source>
</evidence>
<sequence length="388" mass="45281">MDDVYKFYNRNASAKVHIKEYFNDYRKLIDCFIPMKRAEDNLMEMMGVQLTEEEMSTLTEYCSVDNLTVEGEVPKLINNRKIRKKEVFDAQEPPKDVQLQTIQSLRQRLKQNFKKPTYKYLSELFVNYRKVEATNEMYAVPGYDTLIFVRIYYPFLHRGKSAPKTECGTLLRLHNVIAILGSQTLAQLRDKISCIADFSISRECSNNLDNAIGPMAKDVYKSGFFFIEDTFYNDMRCPTNVDYSKVIINWAQRRPKLGPFKTATMEDCTLDSLCVRFGFPWVYKHQGGCEHLIVFSDARFINCDDELAISAYPRIVRLRPTSSKFCMICGIFTVQWITMEHERIPHNPCYFCDICFKSYNYINGKKVGEFKAYAYPRNIEAVKGKIEI</sequence>
<evidence type="ECO:0000313" key="11">
    <source>
        <dbReference type="Proteomes" id="UP000504631"/>
    </source>
</evidence>
<evidence type="ECO:0000313" key="12">
    <source>
        <dbReference type="RefSeq" id="XP_033347257.1"/>
    </source>
</evidence>
<dbReference type="CTD" id="35787"/>
<evidence type="ECO:0000256" key="7">
    <source>
        <dbReference type="ARBA" id="ARBA00023242"/>
    </source>
</evidence>
<dbReference type="GO" id="GO:0005634">
    <property type="term" value="C:nucleus"/>
    <property type="evidence" value="ECO:0007669"/>
    <property type="project" value="UniProtKB-SubCell"/>
</dbReference>
<evidence type="ECO:0000256" key="8">
    <source>
        <dbReference type="ARBA" id="ARBA00025193"/>
    </source>
</evidence>
<evidence type="ECO:0000256" key="5">
    <source>
        <dbReference type="ARBA" id="ARBA00023125"/>
    </source>
</evidence>
<protein>
    <recommendedName>
        <fullName evidence="3">snRNA-activating protein complex subunit 3</fullName>
    </recommendedName>
    <alternativeName>
        <fullName evidence="10">Small nuclear RNA-activating complex polypeptide 3</fullName>
    </alternativeName>
</protein>
<dbReference type="GO" id="GO:0001046">
    <property type="term" value="F:core promoter sequence-specific DNA binding"/>
    <property type="evidence" value="ECO:0007669"/>
    <property type="project" value="TreeGrafter"/>
</dbReference>
<dbReference type="GO" id="GO:0042795">
    <property type="term" value="P:snRNA transcription by RNA polymerase II"/>
    <property type="evidence" value="ECO:0007669"/>
    <property type="project" value="TreeGrafter"/>
</dbReference>
<dbReference type="RefSeq" id="XP_033347258.1">
    <property type="nucleotide sequence ID" value="XM_033491367.1"/>
</dbReference>
<dbReference type="PANTHER" id="PTHR13421">
    <property type="entry name" value="SNRNA-ACTIVATING PROTEIN COMPLEX SUBUNIT 3"/>
    <property type="match status" value="1"/>
</dbReference>
<evidence type="ECO:0000256" key="3">
    <source>
        <dbReference type="ARBA" id="ARBA00013634"/>
    </source>
</evidence>
<organism evidence="11 12">
    <name type="scientific">Bombus vosnesenskii</name>
    <dbReference type="NCBI Taxonomy" id="207650"/>
    <lineage>
        <taxon>Eukaryota</taxon>
        <taxon>Metazoa</taxon>
        <taxon>Ecdysozoa</taxon>
        <taxon>Arthropoda</taxon>
        <taxon>Hexapoda</taxon>
        <taxon>Insecta</taxon>
        <taxon>Pterygota</taxon>
        <taxon>Neoptera</taxon>
        <taxon>Endopterygota</taxon>
        <taxon>Hymenoptera</taxon>
        <taxon>Apocrita</taxon>
        <taxon>Aculeata</taxon>
        <taxon>Apoidea</taxon>
        <taxon>Anthophila</taxon>
        <taxon>Apidae</taxon>
        <taxon>Bombus</taxon>
        <taxon>Pyrobombus</taxon>
    </lineage>
</organism>
<dbReference type="RefSeq" id="XP_033347259.1">
    <property type="nucleotide sequence ID" value="XM_033491368.1"/>
</dbReference>
<dbReference type="GO" id="GO:0042796">
    <property type="term" value="P:snRNA transcription by RNA polymerase III"/>
    <property type="evidence" value="ECO:0007669"/>
    <property type="project" value="TreeGrafter"/>
</dbReference>
<evidence type="ECO:0000313" key="14">
    <source>
        <dbReference type="RefSeq" id="XP_033347259.1"/>
    </source>
</evidence>
<comment type="subcellular location">
    <subcellularLocation>
        <location evidence="1">Nucleus</location>
    </subcellularLocation>
</comment>
<accession>A0A6J3K2E5</accession>
<dbReference type="AlphaFoldDB" id="A0A6J3K2E5"/>
<dbReference type="GO" id="GO:0019185">
    <property type="term" value="C:snRNA-activating protein complex"/>
    <property type="evidence" value="ECO:0007669"/>
    <property type="project" value="TreeGrafter"/>
</dbReference>
<dbReference type="GO" id="GO:0001006">
    <property type="term" value="F:RNA polymerase III type 3 promoter sequence-specific DNA binding"/>
    <property type="evidence" value="ECO:0007669"/>
    <property type="project" value="TreeGrafter"/>
</dbReference>
<name>A0A6J3K2E5_9HYME</name>
<dbReference type="Proteomes" id="UP000504631">
    <property type="component" value="Unplaced"/>
</dbReference>
<evidence type="ECO:0000256" key="10">
    <source>
        <dbReference type="ARBA" id="ARBA00029606"/>
    </source>
</evidence>
<evidence type="ECO:0000256" key="1">
    <source>
        <dbReference type="ARBA" id="ARBA00004123"/>
    </source>
</evidence>
<evidence type="ECO:0000256" key="6">
    <source>
        <dbReference type="ARBA" id="ARBA00023163"/>
    </source>
</evidence>